<sequence>MKTTKAFNRATLNVIGDCFTTMDDRNTNSPLDQEPTD</sequence>
<name>I3S6R0_MEDTR</name>
<reference evidence="1" key="1">
    <citation type="submission" date="2012-05" db="EMBL/GenBank/DDBJ databases">
        <authorList>
            <person name="Krishnakumar V."/>
            <person name="Cheung F."/>
            <person name="Xiao Y."/>
            <person name="Chan A."/>
            <person name="Moskal W.A."/>
            <person name="Town C.D."/>
        </authorList>
    </citation>
    <scope>NUCLEOTIDE SEQUENCE</scope>
</reference>
<evidence type="ECO:0000313" key="1">
    <source>
        <dbReference type="EMBL" id="AFK35952.1"/>
    </source>
</evidence>
<proteinExistence type="evidence at transcript level"/>
<dbReference type="AlphaFoldDB" id="I3S6R0"/>
<organism evidence="1">
    <name type="scientific">Medicago truncatula</name>
    <name type="common">Barrel medic</name>
    <name type="synonym">Medicago tribuloides</name>
    <dbReference type="NCBI Taxonomy" id="3880"/>
    <lineage>
        <taxon>Eukaryota</taxon>
        <taxon>Viridiplantae</taxon>
        <taxon>Streptophyta</taxon>
        <taxon>Embryophyta</taxon>
        <taxon>Tracheophyta</taxon>
        <taxon>Spermatophyta</taxon>
        <taxon>Magnoliopsida</taxon>
        <taxon>eudicotyledons</taxon>
        <taxon>Gunneridae</taxon>
        <taxon>Pentapetalae</taxon>
        <taxon>rosids</taxon>
        <taxon>fabids</taxon>
        <taxon>Fabales</taxon>
        <taxon>Fabaceae</taxon>
        <taxon>Papilionoideae</taxon>
        <taxon>50 kb inversion clade</taxon>
        <taxon>NPAAA clade</taxon>
        <taxon>Hologalegina</taxon>
        <taxon>IRL clade</taxon>
        <taxon>Trifolieae</taxon>
        <taxon>Medicago</taxon>
    </lineage>
</organism>
<protein>
    <submittedName>
        <fullName evidence="1">Uncharacterized protein</fullName>
    </submittedName>
</protein>
<dbReference type="EMBL" id="BT136157">
    <property type="protein sequence ID" value="AFK35952.1"/>
    <property type="molecule type" value="mRNA"/>
</dbReference>
<accession>I3S6R0</accession>